<dbReference type="Proteomes" id="UP000054805">
    <property type="component" value="Unassembled WGS sequence"/>
</dbReference>
<accession>A0A0V1IG34</accession>
<proteinExistence type="predicted"/>
<organism evidence="1 2">
    <name type="scientific">Trichinella pseudospiralis</name>
    <name type="common">Parasitic roundworm</name>
    <dbReference type="NCBI Taxonomy" id="6337"/>
    <lineage>
        <taxon>Eukaryota</taxon>
        <taxon>Metazoa</taxon>
        <taxon>Ecdysozoa</taxon>
        <taxon>Nematoda</taxon>
        <taxon>Enoplea</taxon>
        <taxon>Dorylaimia</taxon>
        <taxon>Trichinellida</taxon>
        <taxon>Trichinellidae</taxon>
        <taxon>Trichinella</taxon>
    </lineage>
</organism>
<comment type="caution">
    <text evidence="1">The sequence shown here is derived from an EMBL/GenBank/DDBJ whole genome shotgun (WGS) entry which is preliminary data.</text>
</comment>
<name>A0A0V1IG34_TRIPS</name>
<protein>
    <submittedName>
        <fullName evidence="1">Uncharacterized protein</fullName>
    </submittedName>
</protein>
<evidence type="ECO:0000313" key="1">
    <source>
        <dbReference type="EMBL" id="KRZ21690.1"/>
    </source>
</evidence>
<sequence length="60" mass="6821">MHASQSVTYHLDENNNGWLVSRINLHHSELVKLSSSAELDSAENNIFIIAITISVLRFKR</sequence>
<reference evidence="1 2" key="1">
    <citation type="submission" date="2015-01" db="EMBL/GenBank/DDBJ databases">
        <title>Evolution of Trichinella species and genotypes.</title>
        <authorList>
            <person name="Korhonen P.K."/>
            <person name="Edoardo P."/>
            <person name="Giuseppe L.R."/>
            <person name="Gasser R.B."/>
        </authorList>
    </citation>
    <scope>NUCLEOTIDE SEQUENCE [LARGE SCALE GENOMIC DNA]</scope>
    <source>
        <strain evidence="1">ISS588</strain>
    </source>
</reference>
<keyword evidence="2" id="KW-1185">Reference proteome</keyword>
<dbReference type="EMBL" id="JYDS01000196">
    <property type="protein sequence ID" value="KRZ21690.1"/>
    <property type="molecule type" value="Genomic_DNA"/>
</dbReference>
<dbReference type="AlphaFoldDB" id="A0A0V1IG34"/>
<gene>
    <name evidence="1" type="ORF">T4B_9582</name>
</gene>
<evidence type="ECO:0000313" key="2">
    <source>
        <dbReference type="Proteomes" id="UP000054805"/>
    </source>
</evidence>